<dbReference type="InterPro" id="IPR027417">
    <property type="entry name" value="P-loop_NTPase"/>
</dbReference>
<evidence type="ECO:0000256" key="4">
    <source>
        <dbReference type="ARBA" id="ARBA00022801"/>
    </source>
</evidence>
<dbReference type="InterPro" id="IPR042101">
    <property type="entry name" value="SRP54_N_sf"/>
</dbReference>
<evidence type="ECO:0000256" key="10">
    <source>
        <dbReference type="SAM" id="MobiDB-lite"/>
    </source>
</evidence>
<feature type="domain" description="SRP54-type proteins GTP-binding" evidence="11">
    <location>
        <begin position="409"/>
        <end position="422"/>
    </location>
</feature>
<dbReference type="eggNOG" id="COG0552">
    <property type="taxonomic scope" value="Bacteria"/>
</dbReference>
<evidence type="ECO:0000313" key="13">
    <source>
        <dbReference type="EMBL" id="RYU33729.1"/>
    </source>
</evidence>
<dbReference type="Gene3D" id="3.40.50.300">
    <property type="entry name" value="P-loop containing nucleotide triphosphate hydrolases"/>
    <property type="match status" value="1"/>
</dbReference>
<comment type="subcellular location">
    <subcellularLocation>
        <location evidence="9">Cell membrane</location>
        <topology evidence="9">Peripheral membrane protein</topology>
        <orientation evidence="9">Cytoplasmic side</orientation>
    </subcellularLocation>
    <subcellularLocation>
        <location evidence="9">Cytoplasm</location>
    </subcellularLocation>
</comment>
<dbReference type="InterPro" id="IPR004390">
    <property type="entry name" value="SR_rcpt_FtsY"/>
</dbReference>
<protein>
    <recommendedName>
        <fullName evidence="9">Signal recognition particle receptor FtsY</fullName>
        <shortName evidence="9">SRP receptor</shortName>
        <ecNumber evidence="9">3.6.5.4</ecNumber>
    </recommendedName>
</protein>
<keyword evidence="7 9" id="KW-0675">Receptor</keyword>
<dbReference type="PROSITE" id="PS00300">
    <property type="entry name" value="SRP54"/>
    <property type="match status" value="1"/>
</dbReference>
<feature type="region of interest" description="Disordered" evidence="10">
    <location>
        <begin position="14"/>
        <end position="133"/>
    </location>
</feature>
<dbReference type="FunFam" id="3.40.50.300:FF:000053">
    <property type="entry name" value="Signal recognition particle receptor FtsY"/>
    <property type="match status" value="1"/>
</dbReference>
<organism evidence="13 15">
    <name type="scientific">Enterococcus faecalis</name>
    <name type="common">Streptococcus faecalis</name>
    <dbReference type="NCBI Taxonomy" id="1351"/>
    <lineage>
        <taxon>Bacteria</taxon>
        <taxon>Bacillati</taxon>
        <taxon>Bacillota</taxon>
        <taxon>Bacilli</taxon>
        <taxon>Lactobacillales</taxon>
        <taxon>Enterococcaceae</taxon>
        <taxon>Enterococcus</taxon>
    </lineage>
</organism>
<evidence type="ECO:0000256" key="7">
    <source>
        <dbReference type="ARBA" id="ARBA00023170"/>
    </source>
</evidence>
<keyword evidence="1 9" id="KW-1003">Cell membrane</keyword>
<dbReference type="SUPFAM" id="SSF47364">
    <property type="entry name" value="Domain of the SRP/SRP receptor G-proteins"/>
    <property type="match status" value="1"/>
</dbReference>
<feature type="binding site" evidence="9">
    <location>
        <begin position="388"/>
        <end position="391"/>
    </location>
    <ligand>
        <name>GTP</name>
        <dbReference type="ChEBI" id="CHEBI:37565"/>
    </ligand>
</feature>
<evidence type="ECO:0000259" key="11">
    <source>
        <dbReference type="PROSITE" id="PS00300"/>
    </source>
</evidence>
<evidence type="ECO:0000256" key="3">
    <source>
        <dbReference type="ARBA" id="ARBA00022741"/>
    </source>
</evidence>
<dbReference type="GeneID" id="60892345"/>
<dbReference type="InterPro" id="IPR000897">
    <property type="entry name" value="SRP54_GTPase_dom"/>
</dbReference>
<dbReference type="SUPFAM" id="SSF52540">
    <property type="entry name" value="P-loop containing nucleoside triphosphate hydrolases"/>
    <property type="match status" value="1"/>
</dbReference>
<comment type="similarity">
    <text evidence="9">Belongs to the GTP-binding SRP family. FtsY subfamily.</text>
</comment>
<comment type="caution">
    <text evidence="13">The sequence shown here is derived from an EMBL/GenBank/DDBJ whole genome shotgun (WGS) entry which is preliminary data.</text>
</comment>
<dbReference type="KEGG" id="ene:ENT_28420"/>
<feature type="binding site" evidence="9">
    <location>
        <begin position="324"/>
        <end position="328"/>
    </location>
    <ligand>
        <name>GTP</name>
        <dbReference type="ChEBI" id="CHEBI:37565"/>
    </ligand>
</feature>
<keyword evidence="2 9" id="KW-0963">Cytoplasm</keyword>
<evidence type="ECO:0000256" key="2">
    <source>
        <dbReference type="ARBA" id="ARBA00022490"/>
    </source>
</evidence>
<sequence length="442" mass="48515">MGFFDKIKKAFSAEKKEEEKQEIIEETVDETPSDESAPAESKETAAEEAQTTPETTAEEVTETADLTDNAEMEKLAGVEEALEEEPEEILTEETQEVVVEAPEEESSVVTPLAEPTDTQVSEEIEESKEEQVQEKYEKGLEKTRKTFGQRLNELFANFRSVDEDFFEELEETLIGADVGFDTSLKITEALRQEVKLRNVKKPAQVQNTIIEKMVDLYEEAGINENNAINLQPNGLTVILFVGVNGVGKTTSIGKLAHQYKLEGKKVLMAAADTFRAGAIDQLVVWGERAGVEVVRGNAGGDPAAVVFDAVERAKAEQADVLLVDTAGRLQNKVNLMKELEKIKRVIQREIPDAPHEVLLVVDATTGQNAMTQAKQFKETTDVTGLVLTKLDGTAKGGIVIAIRNELHLPVKLVGLGEGINDLEPFNANDFAMGLFKGLLKDV</sequence>
<keyword evidence="3 9" id="KW-0547">Nucleotide-binding</keyword>
<accession>A0A1J6YCI4</accession>
<feature type="compositionally biased region" description="Acidic residues" evidence="10">
    <location>
        <begin position="24"/>
        <end position="33"/>
    </location>
</feature>
<dbReference type="RefSeq" id="WP_002385216.1">
    <property type="nucleotide sequence ID" value="NZ_AP026714.1"/>
</dbReference>
<dbReference type="GO" id="GO:0005737">
    <property type="term" value="C:cytoplasm"/>
    <property type="evidence" value="ECO:0007669"/>
    <property type="project" value="UniProtKB-SubCell"/>
</dbReference>
<dbReference type="GO" id="GO:0005047">
    <property type="term" value="F:signal recognition particle binding"/>
    <property type="evidence" value="ECO:0007669"/>
    <property type="project" value="TreeGrafter"/>
</dbReference>
<dbReference type="InterPro" id="IPR036225">
    <property type="entry name" value="SRP/SRP_N"/>
</dbReference>
<reference evidence="12 14" key="1">
    <citation type="submission" date="2018-10" db="EMBL/GenBank/DDBJ databases">
        <title>Genotypes and phenotypes of Enterococci isolated from broiler chickens.</title>
        <authorList>
            <person name="Muhammad A.R."/>
            <person name="Diarra M.S."/>
        </authorList>
    </citation>
    <scope>NUCLEOTIDE SEQUENCE [LARGE SCALE GENOMIC DNA]</scope>
    <source>
        <strain evidence="12 14">LIT2 A36'</strain>
    </source>
</reference>
<dbReference type="HAMAP" id="MF_00920">
    <property type="entry name" value="FtsY"/>
    <property type="match status" value="1"/>
</dbReference>
<dbReference type="SMART" id="SM00963">
    <property type="entry name" value="SRP54_N"/>
    <property type="match status" value="1"/>
</dbReference>
<dbReference type="GO" id="GO:0005525">
    <property type="term" value="F:GTP binding"/>
    <property type="evidence" value="ECO:0007669"/>
    <property type="project" value="UniProtKB-UniRule"/>
</dbReference>
<dbReference type="Pfam" id="PF00448">
    <property type="entry name" value="SRP54"/>
    <property type="match status" value="1"/>
</dbReference>
<evidence type="ECO:0000256" key="8">
    <source>
        <dbReference type="ARBA" id="ARBA00048027"/>
    </source>
</evidence>
<dbReference type="EC" id="3.6.5.4" evidence="9"/>
<dbReference type="InterPro" id="IPR003593">
    <property type="entry name" value="AAA+_ATPase"/>
</dbReference>
<dbReference type="PANTHER" id="PTHR43134">
    <property type="entry name" value="SIGNAL RECOGNITION PARTICLE RECEPTOR SUBUNIT ALPHA"/>
    <property type="match status" value="1"/>
</dbReference>
<dbReference type="InterPro" id="IPR013822">
    <property type="entry name" value="Signal_recog_particl_SRP54_hlx"/>
</dbReference>
<dbReference type="CDD" id="cd17874">
    <property type="entry name" value="FtsY"/>
    <property type="match status" value="1"/>
</dbReference>
<dbReference type="Proteomes" id="UP000292223">
    <property type="component" value="Unassembled WGS sequence"/>
</dbReference>
<feature type="binding site" evidence="9">
    <location>
        <begin position="242"/>
        <end position="249"/>
    </location>
    <ligand>
        <name>GTP</name>
        <dbReference type="ChEBI" id="CHEBI:37565"/>
    </ligand>
</feature>
<evidence type="ECO:0000256" key="9">
    <source>
        <dbReference type="HAMAP-Rule" id="MF_00920"/>
    </source>
</evidence>
<gene>
    <name evidence="9 13" type="primary">ftsY</name>
    <name evidence="12" type="ORF">EGW16_10410</name>
    <name evidence="13" type="ORF">EU507_06190</name>
</gene>
<name>A0A1J6YCI4_ENTFL</name>
<dbReference type="AlphaFoldDB" id="A0A1J6YCI4"/>
<feature type="compositionally biased region" description="Acidic residues" evidence="10">
    <location>
        <begin position="80"/>
        <end position="106"/>
    </location>
</feature>
<evidence type="ECO:0000256" key="1">
    <source>
        <dbReference type="ARBA" id="ARBA00022475"/>
    </source>
</evidence>
<keyword evidence="6 9" id="KW-0472">Membrane</keyword>
<dbReference type="SMART" id="SM00382">
    <property type="entry name" value="AAA"/>
    <property type="match status" value="1"/>
</dbReference>
<dbReference type="GO" id="GO:0003924">
    <property type="term" value="F:GTPase activity"/>
    <property type="evidence" value="ECO:0007669"/>
    <property type="project" value="UniProtKB-UniRule"/>
</dbReference>
<dbReference type="EMBL" id="SEWT01000003">
    <property type="protein sequence ID" value="RYU33729.1"/>
    <property type="molecule type" value="Genomic_DNA"/>
</dbReference>
<dbReference type="SMART" id="SM00962">
    <property type="entry name" value="SRP54"/>
    <property type="match status" value="1"/>
</dbReference>
<dbReference type="GO" id="GO:0006614">
    <property type="term" value="P:SRP-dependent cotranslational protein targeting to membrane"/>
    <property type="evidence" value="ECO:0007669"/>
    <property type="project" value="InterPro"/>
</dbReference>
<dbReference type="EMBL" id="RKMZ01000005">
    <property type="protein sequence ID" value="ROX31965.1"/>
    <property type="molecule type" value="Genomic_DNA"/>
</dbReference>
<keyword evidence="5 9" id="KW-0342">GTP-binding</keyword>
<evidence type="ECO:0000256" key="6">
    <source>
        <dbReference type="ARBA" id="ARBA00023136"/>
    </source>
</evidence>
<dbReference type="GO" id="GO:0005886">
    <property type="term" value="C:plasma membrane"/>
    <property type="evidence" value="ECO:0007669"/>
    <property type="project" value="UniProtKB-SubCell"/>
</dbReference>
<comment type="catalytic activity">
    <reaction evidence="8 9">
        <text>GTP + H2O = GDP + phosphate + H(+)</text>
        <dbReference type="Rhea" id="RHEA:19669"/>
        <dbReference type="ChEBI" id="CHEBI:15377"/>
        <dbReference type="ChEBI" id="CHEBI:15378"/>
        <dbReference type="ChEBI" id="CHEBI:37565"/>
        <dbReference type="ChEBI" id="CHEBI:43474"/>
        <dbReference type="ChEBI" id="CHEBI:58189"/>
        <dbReference type="EC" id="3.6.5.4"/>
    </reaction>
</comment>
<dbReference type="FunFam" id="1.20.120.140:FF:000002">
    <property type="entry name" value="Signal recognition particle receptor FtsY"/>
    <property type="match status" value="1"/>
</dbReference>
<dbReference type="Proteomes" id="UP000281488">
    <property type="component" value="Unassembled WGS sequence"/>
</dbReference>
<keyword evidence="4 9" id="KW-0378">Hydrolase</keyword>
<dbReference type="Gene3D" id="1.20.120.140">
    <property type="entry name" value="Signal recognition particle SRP54, nucleotide-binding domain"/>
    <property type="match status" value="1"/>
</dbReference>
<dbReference type="Pfam" id="PF02881">
    <property type="entry name" value="SRP54_N"/>
    <property type="match status" value="1"/>
</dbReference>
<evidence type="ECO:0000256" key="5">
    <source>
        <dbReference type="ARBA" id="ARBA00023134"/>
    </source>
</evidence>
<dbReference type="PANTHER" id="PTHR43134:SF1">
    <property type="entry name" value="SIGNAL RECOGNITION PARTICLE RECEPTOR SUBUNIT ALPHA"/>
    <property type="match status" value="1"/>
</dbReference>
<evidence type="ECO:0000313" key="12">
    <source>
        <dbReference type="EMBL" id="ROX31965.1"/>
    </source>
</evidence>
<proteinExistence type="inferred from homology"/>
<reference evidence="13 15" key="2">
    <citation type="submission" date="2019-02" db="EMBL/GenBank/DDBJ databases">
        <title>From farm to fork: dissemination of Tn554::fexA-optrA in linezolid-resistant Enterococcus faecalis clones from chicken feces and meat in Tunisia.</title>
        <authorList>
            <person name="Tedim A.P."/>
            <person name="Elghaieb H."/>
            <person name="Abbassi M.S."/>
            <person name="Novais C."/>
            <person name="Hassen A."/>
            <person name="Peixe L."/>
            <person name="Freitas A.R."/>
        </authorList>
    </citation>
    <scope>NUCLEOTIDE SEQUENCE [LARGE SCALE GENOMIC DNA]</scope>
    <source>
        <strain evidence="13 15">728T</strain>
    </source>
</reference>
<feature type="compositionally biased region" description="Basic and acidic residues" evidence="10">
    <location>
        <begin position="14"/>
        <end position="23"/>
    </location>
</feature>
<dbReference type="NCBIfam" id="TIGR00064">
    <property type="entry name" value="ftsY"/>
    <property type="match status" value="1"/>
</dbReference>
<comment type="subunit">
    <text evidence="9">Part of the signal recognition particle protein translocation system, which is composed of SRP and FtsY.</text>
</comment>
<evidence type="ECO:0000313" key="15">
    <source>
        <dbReference type="Proteomes" id="UP000292223"/>
    </source>
</evidence>
<comment type="function">
    <text evidence="9">Involved in targeting and insertion of nascent membrane proteins into the cytoplasmic membrane. Acts as a receptor for the complex formed by the signal recognition particle (SRP) and the ribosome-nascent chain (RNC).</text>
</comment>
<evidence type="ECO:0000313" key="14">
    <source>
        <dbReference type="Proteomes" id="UP000281488"/>
    </source>
</evidence>